<keyword evidence="3" id="KW-1185">Reference proteome</keyword>
<reference evidence="2 3" key="1">
    <citation type="submission" date="2018-06" db="EMBL/GenBank/DDBJ databases">
        <title>Genomic Encyclopedia of Type Strains, Phase IV (KMG-IV): sequencing the most valuable type-strain genomes for metagenomic binning, comparative biology and taxonomic classification.</title>
        <authorList>
            <person name="Goeker M."/>
        </authorList>
    </citation>
    <scope>NUCLEOTIDE SEQUENCE [LARGE SCALE GENOMIC DNA]</scope>
    <source>
        <strain evidence="2 3">DSM 25619</strain>
    </source>
</reference>
<gene>
    <name evidence="2" type="ORF">DFR47_11061</name>
</gene>
<feature type="transmembrane region" description="Helical" evidence="1">
    <location>
        <begin position="7"/>
        <end position="27"/>
    </location>
</feature>
<dbReference type="AlphaFoldDB" id="A0A366DP50"/>
<accession>A0A366DP50</accession>
<evidence type="ECO:0000313" key="2">
    <source>
        <dbReference type="EMBL" id="RBO91064.1"/>
    </source>
</evidence>
<dbReference type="Proteomes" id="UP000252893">
    <property type="component" value="Unassembled WGS sequence"/>
</dbReference>
<keyword evidence="1" id="KW-0812">Transmembrane</keyword>
<name>A0A366DP50_9HYPH</name>
<dbReference type="EMBL" id="QNRH01000010">
    <property type="protein sequence ID" value="RBO91064.1"/>
    <property type="molecule type" value="Genomic_DNA"/>
</dbReference>
<sequence length="29" mass="3122">MEGIIQDLCALVSIIIFVTVIVIYIGALT</sequence>
<keyword evidence="1" id="KW-1133">Transmembrane helix</keyword>
<proteinExistence type="predicted"/>
<keyword evidence="1" id="KW-0472">Membrane</keyword>
<comment type="caution">
    <text evidence="2">The sequence shown here is derived from an EMBL/GenBank/DDBJ whole genome shotgun (WGS) entry which is preliminary data.</text>
</comment>
<protein>
    <submittedName>
        <fullName evidence="2">Uncharacterized protein</fullName>
    </submittedName>
</protein>
<organism evidence="2 3">
    <name type="scientific">Pseudochrobactrum asaccharolyticum</name>
    <dbReference type="NCBI Taxonomy" id="354351"/>
    <lineage>
        <taxon>Bacteria</taxon>
        <taxon>Pseudomonadati</taxon>
        <taxon>Pseudomonadota</taxon>
        <taxon>Alphaproteobacteria</taxon>
        <taxon>Hyphomicrobiales</taxon>
        <taxon>Brucellaceae</taxon>
        <taxon>Pseudochrobactrum</taxon>
    </lineage>
</organism>
<evidence type="ECO:0000256" key="1">
    <source>
        <dbReference type="SAM" id="Phobius"/>
    </source>
</evidence>
<evidence type="ECO:0000313" key="3">
    <source>
        <dbReference type="Proteomes" id="UP000252893"/>
    </source>
</evidence>